<feature type="modified residue" description="Phosphohistidine" evidence="2">
    <location>
        <position position="436"/>
    </location>
</feature>
<dbReference type="GO" id="GO:0004672">
    <property type="term" value="F:protein kinase activity"/>
    <property type="evidence" value="ECO:0007669"/>
    <property type="project" value="UniProtKB-ARBA"/>
</dbReference>
<feature type="compositionally biased region" description="Polar residues" evidence="3">
    <location>
        <begin position="297"/>
        <end position="332"/>
    </location>
</feature>
<dbReference type="PROSITE" id="PS50894">
    <property type="entry name" value="HPT"/>
    <property type="match status" value="2"/>
</dbReference>
<dbReference type="SUPFAM" id="SSF47226">
    <property type="entry name" value="Histidine-containing phosphotransfer domain, HPT domain"/>
    <property type="match status" value="2"/>
</dbReference>
<evidence type="ECO:0000256" key="4">
    <source>
        <dbReference type="SAM" id="Phobius"/>
    </source>
</evidence>
<dbReference type="Gene3D" id="1.20.120.160">
    <property type="entry name" value="HPT domain"/>
    <property type="match status" value="2"/>
</dbReference>
<dbReference type="AlphaFoldDB" id="A0AAW7Y2J8"/>
<evidence type="ECO:0000313" key="7">
    <source>
        <dbReference type="Proteomes" id="UP001170624"/>
    </source>
</evidence>
<organism evidence="6 7">
    <name type="scientific">Photobacterium sanguinicancri</name>
    <dbReference type="NCBI Taxonomy" id="875932"/>
    <lineage>
        <taxon>Bacteria</taxon>
        <taxon>Pseudomonadati</taxon>
        <taxon>Pseudomonadota</taxon>
        <taxon>Gammaproteobacteria</taxon>
        <taxon>Vibrionales</taxon>
        <taxon>Vibrionaceae</taxon>
        <taxon>Photobacterium</taxon>
    </lineage>
</organism>
<feature type="domain" description="HPt" evidence="5">
    <location>
        <begin position="586"/>
        <end position="684"/>
    </location>
</feature>
<proteinExistence type="predicted"/>
<evidence type="ECO:0000313" key="6">
    <source>
        <dbReference type="EMBL" id="MDO6542592.1"/>
    </source>
</evidence>
<keyword evidence="2" id="KW-0597">Phosphoprotein</keyword>
<evidence type="ECO:0000256" key="2">
    <source>
        <dbReference type="PROSITE-ProRule" id="PRU00110"/>
    </source>
</evidence>
<dbReference type="CDD" id="cd00088">
    <property type="entry name" value="HPT"/>
    <property type="match status" value="2"/>
</dbReference>
<accession>A0AAW7Y2J8</accession>
<dbReference type="InterPro" id="IPR036641">
    <property type="entry name" value="HPT_dom_sf"/>
</dbReference>
<evidence type="ECO:0000256" key="3">
    <source>
        <dbReference type="SAM" id="MobiDB-lite"/>
    </source>
</evidence>
<feature type="transmembrane region" description="Helical" evidence="4">
    <location>
        <begin position="256"/>
        <end position="276"/>
    </location>
</feature>
<feature type="domain" description="HPt" evidence="5">
    <location>
        <begin position="397"/>
        <end position="493"/>
    </location>
</feature>
<name>A0AAW7Y2J8_9GAMM</name>
<evidence type="ECO:0000256" key="1">
    <source>
        <dbReference type="ARBA" id="ARBA00023012"/>
    </source>
</evidence>
<feature type="modified residue" description="Phosphohistidine" evidence="2">
    <location>
        <position position="627"/>
    </location>
</feature>
<dbReference type="Pfam" id="PF01627">
    <property type="entry name" value="Hpt"/>
    <property type="match status" value="2"/>
</dbReference>
<gene>
    <name evidence="6" type="ORF">Q4568_08610</name>
</gene>
<protein>
    <submittedName>
        <fullName evidence="6">Hpt domain-containing protein</fullName>
    </submittedName>
</protein>
<feature type="transmembrane region" description="Helical" evidence="4">
    <location>
        <begin position="25"/>
        <end position="45"/>
    </location>
</feature>
<dbReference type="EMBL" id="JAUOPU010000006">
    <property type="protein sequence ID" value="MDO6542592.1"/>
    <property type="molecule type" value="Genomic_DNA"/>
</dbReference>
<comment type="caution">
    <text evidence="6">The sequence shown here is derived from an EMBL/GenBank/DDBJ whole genome shotgun (WGS) entry which is preliminary data.</text>
</comment>
<dbReference type="GO" id="GO:0000160">
    <property type="term" value="P:phosphorelay signal transduction system"/>
    <property type="evidence" value="ECO:0007669"/>
    <property type="project" value="UniProtKB-KW"/>
</dbReference>
<keyword evidence="4" id="KW-1133">Transmembrane helix</keyword>
<sequence>MDDDNKIAFPPSVTTVQQQSTKAVWVSRALFVLSLLIGVAFAYLYGQSSRLTSIETDVEQLQAEALSLHKQAVVNRFESIGNPSKISIVFRQRLLQLSNHQAGGELKTELNKLTLQGSQYAEQLDIALMSHDAFSNIALTLIDAQKANQSPELESLYHQLTLDLLSLLSQEQTNNDAVLEELNRSLLSIDTQQQQLSPELQVQVKFVIKSILPMLSRYVQYLQAVQNIHLTPFDDTYNSVLHKTKEIRSQYEFGQLFLMVVLVIIVAISTWLNLLFKLLPNKALAVKAESARKKEVQGSNTQHQPDNIVSGKTTASTPTDTGQVSPAQSDSSKPLIRQNEPELSTPAHQSIDDTETQAGHIELDASSNTEKSISASPALSSIELFDLRHILHCMDEDLDSVIMLLEIFVQEHGSDGIYFRLALEDGRIDDAARIVHSLKGVAGSIGSNALKNIAERLELAIKKEDMIVESDSAELDTILKGVVKTVQVYLETQGVTVAVKKFEPENEKSKPEEGSVEFDVACSENTLMNDQVADNGAAGLSENKVTIQQELTPRDCDTAAEGRQEPDAKRSSLIDIKYMMTTMDDDADSVKMLLEIFIDEHVNDGKKLLQQVHNSTEISEDAIRIVHSIKGVSSSLGAHPLRVLAGDIETRFKQGQPVSDADYRAFDLLLTDTISAATYYLEAENLAVYDEGVA</sequence>
<keyword evidence="4" id="KW-0472">Membrane</keyword>
<evidence type="ECO:0000259" key="5">
    <source>
        <dbReference type="PROSITE" id="PS50894"/>
    </source>
</evidence>
<keyword evidence="4" id="KW-0812">Transmembrane</keyword>
<feature type="region of interest" description="Disordered" evidence="3">
    <location>
        <begin position="292"/>
        <end position="352"/>
    </location>
</feature>
<dbReference type="Proteomes" id="UP001170624">
    <property type="component" value="Unassembled WGS sequence"/>
</dbReference>
<keyword evidence="1" id="KW-0902">Two-component regulatory system</keyword>
<reference evidence="6" key="1">
    <citation type="submission" date="2023-07" db="EMBL/GenBank/DDBJ databases">
        <title>Genome content predicts the carbon catabolic preferences of heterotrophic bacteria.</title>
        <authorList>
            <person name="Gralka M."/>
        </authorList>
    </citation>
    <scope>NUCLEOTIDE SEQUENCE</scope>
    <source>
        <strain evidence="6">G2M05</strain>
    </source>
</reference>
<dbReference type="InterPro" id="IPR008207">
    <property type="entry name" value="Sig_transdc_His_kin_Hpt_dom"/>
</dbReference>
<dbReference type="RefSeq" id="WP_303499070.1">
    <property type="nucleotide sequence ID" value="NZ_JAUOPU010000006.1"/>
</dbReference>